<dbReference type="Proteomes" id="UP001360953">
    <property type="component" value="Unassembled WGS sequence"/>
</dbReference>
<dbReference type="GeneID" id="92034371"/>
<sequence length="221" mass="24812">MCTHLQSNLRPELVSPPAINCLGLTASRKITHGSWRFHVHRPSPGRRPRLCAKQRKSLTASRWREDGLENSKAFAGIIMVRLALARRTRLGLRIQQPRPKWSNRALPRNFGQPPNAPRGWKQHSWSNSVEQASVSCPRMEREASGTKRGSATARGDVDAYSADNLSRKLDGGYFLSMATSTHRMHQSHLAICGLCVCVAATIFLSVYWRKDSLCASFAMRF</sequence>
<dbReference type="EMBL" id="JBBPEH010000011">
    <property type="protein sequence ID" value="KAK7532507.1"/>
    <property type="molecule type" value="Genomic_DNA"/>
</dbReference>
<name>A0ABR1LB84_9PEZI</name>
<dbReference type="RefSeq" id="XP_066652175.1">
    <property type="nucleotide sequence ID" value="XM_066801465.1"/>
</dbReference>
<keyword evidence="2" id="KW-0812">Transmembrane</keyword>
<evidence type="ECO:0000256" key="1">
    <source>
        <dbReference type="SAM" id="MobiDB-lite"/>
    </source>
</evidence>
<proteinExistence type="predicted"/>
<keyword evidence="4" id="KW-1185">Reference proteome</keyword>
<feature type="compositionally biased region" description="Polar residues" evidence="1">
    <location>
        <begin position="123"/>
        <end position="134"/>
    </location>
</feature>
<accession>A0ABR1LB84</accession>
<gene>
    <name evidence="3" type="ORF">J3D65DRAFT_637079</name>
</gene>
<protein>
    <submittedName>
        <fullName evidence="3">Uncharacterized protein</fullName>
    </submittedName>
</protein>
<comment type="caution">
    <text evidence="3">The sequence shown here is derived from an EMBL/GenBank/DDBJ whole genome shotgun (WGS) entry which is preliminary data.</text>
</comment>
<feature type="transmembrane region" description="Helical" evidence="2">
    <location>
        <begin position="189"/>
        <end position="208"/>
    </location>
</feature>
<organism evidence="3 4">
    <name type="scientific">Phyllosticta citribraziliensis</name>
    <dbReference type="NCBI Taxonomy" id="989973"/>
    <lineage>
        <taxon>Eukaryota</taxon>
        <taxon>Fungi</taxon>
        <taxon>Dikarya</taxon>
        <taxon>Ascomycota</taxon>
        <taxon>Pezizomycotina</taxon>
        <taxon>Dothideomycetes</taxon>
        <taxon>Dothideomycetes incertae sedis</taxon>
        <taxon>Botryosphaeriales</taxon>
        <taxon>Phyllostictaceae</taxon>
        <taxon>Phyllosticta</taxon>
    </lineage>
</organism>
<keyword evidence="2" id="KW-1133">Transmembrane helix</keyword>
<keyword evidence="2" id="KW-0472">Membrane</keyword>
<feature type="region of interest" description="Disordered" evidence="1">
    <location>
        <begin position="102"/>
        <end position="153"/>
    </location>
</feature>
<evidence type="ECO:0000313" key="4">
    <source>
        <dbReference type="Proteomes" id="UP001360953"/>
    </source>
</evidence>
<evidence type="ECO:0000313" key="3">
    <source>
        <dbReference type="EMBL" id="KAK7532507.1"/>
    </source>
</evidence>
<reference evidence="3 4" key="1">
    <citation type="submission" date="2024-04" db="EMBL/GenBank/DDBJ databases">
        <title>Phyllosticta paracitricarpa is synonymous to the EU quarantine fungus P. citricarpa based on phylogenomic analyses.</title>
        <authorList>
            <consortium name="Lawrence Berkeley National Laboratory"/>
            <person name="Van ingen-buijs V.A."/>
            <person name="Van westerhoven A.C."/>
            <person name="Haridas S."/>
            <person name="Skiadas P."/>
            <person name="Martin F."/>
            <person name="Groenewald J.Z."/>
            <person name="Crous P.W."/>
            <person name="Seidl M.F."/>
        </authorList>
    </citation>
    <scope>NUCLEOTIDE SEQUENCE [LARGE SCALE GENOMIC DNA]</scope>
    <source>
        <strain evidence="3 4">CPC 17464</strain>
    </source>
</reference>
<evidence type="ECO:0000256" key="2">
    <source>
        <dbReference type="SAM" id="Phobius"/>
    </source>
</evidence>